<dbReference type="EMBL" id="JAOUSF010000004">
    <property type="protein sequence ID" value="MCU9614626.1"/>
    <property type="molecule type" value="Genomic_DNA"/>
</dbReference>
<evidence type="ECO:0000313" key="2">
    <source>
        <dbReference type="EMBL" id="MCU9614626.1"/>
    </source>
</evidence>
<dbReference type="SUPFAM" id="SSF56281">
    <property type="entry name" value="Metallo-hydrolase/oxidoreductase"/>
    <property type="match status" value="1"/>
</dbReference>
<evidence type="ECO:0000259" key="1">
    <source>
        <dbReference type="SMART" id="SM00849"/>
    </source>
</evidence>
<keyword evidence="3" id="KW-1185">Reference proteome</keyword>
<feature type="domain" description="Metallo-beta-lactamase" evidence="1">
    <location>
        <begin position="22"/>
        <end position="223"/>
    </location>
</feature>
<protein>
    <submittedName>
        <fullName evidence="2">MBL fold metallo-hydrolase</fullName>
    </submittedName>
</protein>
<dbReference type="PANTHER" id="PTHR23131">
    <property type="entry name" value="ENDORIBONUCLEASE LACTB2"/>
    <property type="match status" value="1"/>
</dbReference>
<comment type="caution">
    <text evidence="2">The sequence shown here is derived from an EMBL/GenBank/DDBJ whole genome shotgun (WGS) entry which is preliminary data.</text>
</comment>
<dbReference type="CDD" id="cd07725">
    <property type="entry name" value="TTHA1429-like_MBL-fold"/>
    <property type="match status" value="1"/>
</dbReference>
<reference evidence="2" key="1">
    <citation type="submission" date="2022-10" db="EMBL/GenBank/DDBJ databases">
        <title>Description of Fervidibacillus gen. nov. in the family Fervidibacillaceae fam. nov. with two species, Fervidibacillus albus sp. nov., and Fervidibacillus halotolerans sp. nov., isolated from tidal flat sediments.</title>
        <authorList>
            <person name="Kwon K.K."/>
            <person name="Yang S.-H."/>
        </authorList>
    </citation>
    <scope>NUCLEOTIDE SEQUENCE</scope>
    <source>
        <strain evidence="2">JCM 19140</strain>
    </source>
</reference>
<dbReference type="InterPro" id="IPR001279">
    <property type="entry name" value="Metallo-B-lactamas"/>
</dbReference>
<dbReference type="Pfam" id="PF00753">
    <property type="entry name" value="Lactamase_B"/>
    <property type="match status" value="1"/>
</dbReference>
<proteinExistence type="predicted"/>
<evidence type="ECO:0000313" key="3">
    <source>
        <dbReference type="Proteomes" id="UP001209318"/>
    </source>
</evidence>
<organism evidence="2 3">
    <name type="scientific">Perspicuibacillus lycopersici</name>
    <dbReference type="NCBI Taxonomy" id="1325689"/>
    <lineage>
        <taxon>Bacteria</taxon>
        <taxon>Bacillati</taxon>
        <taxon>Bacillota</taxon>
        <taxon>Bacilli</taxon>
        <taxon>Bacillales</taxon>
        <taxon>Bacillaceae</taxon>
        <taxon>Perspicuibacillus</taxon>
    </lineage>
</organism>
<accession>A0AAE3IUA5</accession>
<dbReference type="SMART" id="SM00849">
    <property type="entry name" value="Lactamase_B"/>
    <property type="match status" value="1"/>
</dbReference>
<sequence>MLTKITDTISRLVVRFPGGMGDVNAYLIEGRNGYTIIDTGIYAKEAIAIWQQVFASGIKIEKVVLTHMHQDHSGLAKWFQETQGVPIYISKYSQLEQARYQHPKLLEQLNELVRLHGYNEPLQRKLEEYAIYSFTPDGYFEEGQQIALGDESWEVIWTPGHANDHCCFYQREKQWMIIGDHILQKVSPVIGLWTGIEEDVLSTYFASLEKMKQFDPVLALPGHGEIMADMQVRAEEIRSRHEHRLIQVLKKVQQEEKTANQVSKEIYGAKYNLTAFMAVLTRFLYLESNNQVVRNIRNGIAYFTIFD</sequence>
<dbReference type="Proteomes" id="UP001209318">
    <property type="component" value="Unassembled WGS sequence"/>
</dbReference>
<gene>
    <name evidence="2" type="ORF">OEV98_13865</name>
</gene>
<dbReference type="PANTHER" id="PTHR23131:SF4">
    <property type="entry name" value="METALLO-BETA-LACTAMASE SUPERFAMILY POTEIN"/>
    <property type="match status" value="1"/>
</dbReference>
<dbReference type="AlphaFoldDB" id="A0AAE3IUA5"/>
<dbReference type="RefSeq" id="WP_263073928.1">
    <property type="nucleotide sequence ID" value="NZ_JAOUSF010000004.1"/>
</dbReference>
<name>A0AAE3IUA5_9BACI</name>
<dbReference type="InterPro" id="IPR050662">
    <property type="entry name" value="Sec-metab_biosynth-thioest"/>
</dbReference>
<dbReference type="Gene3D" id="3.60.15.10">
    <property type="entry name" value="Ribonuclease Z/Hydroxyacylglutathione hydrolase-like"/>
    <property type="match status" value="1"/>
</dbReference>
<dbReference type="InterPro" id="IPR036866">
    <property type="entry name" value="RibonucZ/Hydroxyglut_hydro"/>
</dbReference>